<dbReference type="GeneID" id="120969821"/>
<dbReference type="OMA" id="KFIMKIP"/>
<name>A0A453QS46_AEGTS</name>
<keyword evidence="2" id="KW-1185">Reference proteome</keyword>
<dbReference type="OrthoDB" id="10342189at2759"/>
<reference evidence="1" key="3">
    <citation type="journal article" date="2017" name="Nature">
        <title>Genome sequence of the progenitor of the wheat D genome Aegilops tauschii.</title>
        <authorList>
            <person name="Luo M.C."/>
            <person name="Gu Y.Q."/>
            <person name="Puiu D."/>
            <person name="Wang H."/>
            <person name="Twardziok S.O."/>
            <person name="Deal K.R."/>
            <person name="Huo N."/>
            <person name="Zhu T."/>
            <person name="Wang L."/>
            <person name="Wang Y."/>
            <person name="McGuire P.E."/>
            <person name="Liu S."/>
            <person name="Long H."/>
            <person name="Ramasamy R.K."/>
            <person name="Rodriguez J.C."/>
            <person name="Van S.L."/>
            <person name="Yuan L."/>
            <person name="Wang Z."/>
            <person name="Xia Z."/>
            <person name="Xiao L."/>
            <person name="Anderson O.D."/>
            <person name="Ouyang S."/>
            <person name="Liang Y."/>
            <person name="Zimin A.V."/>
            <person name="Pertea G."/>
            <person name="Qi P."/>
            <person name="Bennetzen J.L."/>
            <person name="Dai X."/>
            <person name="Dawson M.W."/>
            <person name="Muller H.G."/>
            <person name="Kugler K."/>
            <person name="Rivarola-Duarte L."/>
            <person name="Spannagl M."/>
            <person name="Mayer K.F.X."/>
            <person name="Lu F.H."/>
            <person name="Bevan M.W."/>
            <person name="Leroy P."/>
            <person name="Li P."/>
            <person name="You F.M."/>
            <person name="Sun Q."/>
            <person name="Liu Z."/>
            <person name="Lyons E."/>
            <person name="Wicker T."/>
            <person name="Salzberg S.L."/>
            <person name="Devos K.M."/>
            <person name="Dvorak J."/>
        </authorList>
    </citation>
    <scope>NUCLEOTIDE SEQUENCE [LARGE SCALE GENOMIC DNA]</scope>
    <source>
        <strain evidence="1">cv. AL8/78</strain>
    </source>
</reference>
<dbReference type="KEGG" id="ats:120969821"/>
<reference evidence="1" key="4">
    <citation type="submission" date="2019-03" db="UniProtKB">
        <authorList>
            <consortium name="EnsemblPlants"/>
        </authorList>
    </citation>
    <scope>IDENTIFICATION</scope>
</reference>
<reference evidence="2" key="2">
    <citation type="journal article" date="2017" name="Nat. Plants">
        <title>The Aegilops tauschii genome reveals multiple impacts of transposons.</title>
        <authorList>
            <person name="Zhao G."/>
            <person name="Zou C."/>
            <person name="Li K."/>
            <person name="Wang K."/>
            <person name="Li T."/>
            <person name="Gao L."/>
            <person name="Zhang X."/>
            <person name="Wang H."/>
            <person name="Yang Z."/>
            <person name="Liu X."/>
            <person name="Jiang W."/>
            <person name="Mao L."/>
            <person name="Kong X."/>
            <person name="Jiao Y."/>
            <person name="Jia J."/>
        </authorList>
    </citation>
    <scope>NUCLEOTIDE SEQUENCE [LARGE SCALE GENOMIC DNA]</scope>
    <source>
        <strain evidence="2">cv. AL8/78</strain>
    </source>
</reference>
<dbReference type="Proteomes" id="UP000015105">
    <property type="component" value="Chromosome 7D"/>
</dbReference>
<dbReference type="RefSeq" id="XP_045087966.1">
    <property type="nucleotide sequence ID" value="XM_045232031.1"/>
</dbReference>
<accession>A0A453QS46</accession>
<protein>
    <recommendedName>
        <fullName evidence="3">TF-B3 domain-containing protein</fullName>
    </recommendedName>
</protein>
<reference evidence="1" key="5">
    <citation type="journal article" date="2021" name="G3 (Bethesda)">
        <title>Aegilops tauschii genome assembly Aet v5.0 features greater sequence contiguity and improved annotation.</title>
        <authorList>
            <person name="Wang L."/>
            <person name="Zhu T."/>
            <person name="Rodriguez J.C."/>
            <person name="Deal K.R."/>
            <person name="Dubcovsky J."/>
            <person name="McGuire P.E."/>
            <person name="Lux T."/>
            <person name="Spannagl M."/>
            <person name="Mayer K.F.X."/>
            <person name="Baldrich P."/>
            <person name="Meyers B.C."/>
            <person name="Huo N."/>
            <person name="Gu Y.Q."/>
            <person name="Zhou H."/>
            <person name="Devos K.M."/>
            <person name="Bennetzen J.L."/>
            <person name="Unver T."/>
            <person name="Budak H."/>
            <person name="Gulick P.J."/>
            <person name="Galiba G."/>
            <person name="Kalapos B."/>
            <person name="Nelson D.R."/>
            <person name="Li P."/>
            <person name="You F.M."/>
            <person name="Luo M.C."/>
            <person name="Dvorak J."/>
        </authorList>
    </citation>
    <scope>NUCLEOTIDE SEQUENCE [LARGE SCALE GENOMIC DNA]</scope>
    <source>
        <strain evidence="1">cv. AL8/78</strain>
    </source>
</reference>
<reference evidence="2" key="1">
    <citation type="journal article" date="2014" name="Science">
        <title>Ancient hybridizations among the ancestral genomes of bread wheat.</title>
        <authorList>
            <consortium name="International Wheat Genome Sequencing Consortium,"/>
            <person name="Marcussen T."/>
            <person name="Sandve S.R."/>
            <person name="Heier L."/>
            <person name="Spannagl M."/>
            <person name="Pfeifer M."/>
            <person name="Jakobsen K.S."/>
            <person name="Wulff B.B."/>
            <person name="Steuernagel B."/>
            <person name="Mayer K.F."/>
            <person name="Olsen O.A."/>
        </authorList>
    </citation>
    <scope>NUCLEOTIDE SEQUENCE [LARGE SCALE GENOMIC DNA]</scope>
    <source>
        <strain evidence="2">cv. AL8/78</strain>
    </source>
</reference>
<evidence type="ECO:0000313" key="2">
    <source>
        <dbReference type="Proteomes" id="UP000015105"/>
    </source>
</evidence>
<dbReference type="AlphaFoldDB" id="A0A453QS46"/>
<evidence type="ECO:0008006" key="3">
    <source>
        <dbReference type="Google" id="ProtNLM"/>
    </source>
</evidence>
<dbReference type="EnsemblPlants" id="AET7Gv20301000.1">
    <property type="protein sequence ID" value="AET7Gv20301000.1"/>
    <property type="gene ID" value="AET7Gv20301000"/>
</dbReference>
<dbReference type="Gramene" id="AET7Gv20301000.1">
    <property type="protein sequence ID" value="AET7Gv20301000.1"/>
    <property type="gene ID" value="AET7Gv20301000"/>
</dbReference>
<sequence length="292" mass="33010">MVCPLCRCPGAPCVPFAGDHGVPEAFDVVLDENCFRRMYIPCNVRASLAAYIQEHRNVAQMSGYKRIEPALLTFESRSYAAVFKHRGRYSKFCGAAWNELTQDYALSAGDRVVFTLDHSVFDLKVETYRGGHRIFPTPDCAFEKLTDAKYQLVCSAVMPRGLQFNYHDNQEFVTSLFRTSFFLGCMPYVHVLTPTNTEKFLMKIPKAVVSSLKVFIDVPMSANVCLEAFKGELHVITPSSYSLGKKDGRMVIARMTFNQFLAAASYAKDNVFLITFKECRDRSVSTVFQQLK</sequence>
<proteinExistence type="predicted"/>
<evidence type="ECO:0000313" key="1">
    <source>
        <dbReference type="EnsemblPlants" id="AET7Gv20301000.1"/>
    </source>
</evidence>
<organism evidence="1 2">
    <name type="scientific">Aegilops tauschii subsp. strangulata</name>
    <name type="common">Goatgrass</name>
    <dbReference type="NCBI Taxonomy" id="200361"/>
    <lineage>
        <taxon>Eukaryota</taxon>
        <taxon>Viridiplantae</taxon>
        <taxon>Streptophyta</taxon>
        <taxon>Embryophyta</taxon>
        <taxon>Tracheophyta</taxon>
        <taxon>Spermatophyta</taxon>
        <taxon>Magnoliopsida</taxon>
        <taxon>Liliopsida</taxon>
        <taxon>Poales</taxon>
        <taxon>Poaceae</taxon>
        <taxon>BOP clade</taxon>
        <taxon>Pooideae</taxon>
        <taxon>Triticodae</taxon>
        <taxon>Triticeae</taxon>
        <taxon>Triticinae</taxon>
        <taxon>Aegilops</taxon>
    </lineage>
</organism>